<gene>
    <name evidence="1" type="ORF">BOLC5T33012H</name>
</gene>
<proteinExistence type="predicted"/>
<accession>A0A3P6FIW6</accession>
<protein>
    <submittedName>
        <fullName evidence="1">Uncharacterized protein</fullName>
    </submittedName>
</protein>
<dbReference type="EMBL" id="LR031877">
    <property type="protein sequence ID" value="VDD45465.1"/>
    <property type="molecule type" value="Genomic_DNA"/>
</dbReference>
<reference evidence="1" key="1">
    <citation type="submission" date="2018-11" db="EMBL/GenBank/DDBJ databases">
        <authorList>
            <consortium name="Genoscope - CEA"/>
            <person name="William W."/>
        </authorList>
    </citation>
    <scope>NUCLEOTIDE SEQUENCE</scope>
</reference>
<dbReference type="AlphaFoldDB" id="A0A3P6FIW6"/>
<sequence length="52" mass="5914">MMSYVDRCLAKSVGCLLNSGYVLPHLFHAYSIEHLIDLILGVDLWYQLGLCE</sequence>
<name>A0A3P6FIW6_BRAOL</name>
<evidence type="ECO:0000313" key="1">
    <source>
        <dbReference type="EMBL" id="VDD45465.1"/>
    </source>
</evidence>
<organism evidence="1">
    <name type="scientific">Brassica oleracea</name>
    <name type="common">Wild cabbage</name>
    <dbReference type="NCBI Taxonomy" id="3712"/>
    <lineage>
        <taxon>Eukaryota</taxon>
        <taxon>Viridiplantae</taxon>
        <taxon>Streptophyta</taxon>
        <taxon>Embryophyta</taxon>
        <taxon>Tracheophyta</taxon>
        <taxon>Spermatophyta</taxon>
        <taxon>Magnoliopsida</taxon>
        <taxon>eudicotyledons</taxon>
        <taxon>Gunneridae</taxon>
        <taxon>Pentapetalae</taxon>
        <taxon>rosids</taxon>
        <taxon>malvids</taxon>
        <taxon>Brassicales</taxon>
        <taxon>Brassicaceae</taxon>
        <taxon>Brassiceae</taxon>
        <taxon>Brassica</taxon>
    </lineage>
</organism>